<keyword evidence="3 6" id="KW-0472">Membrane</keyword>
<proteinExistence type="predicted"/>
<dbReference type="GO" id="GO:0005178">
    <property type="term" value="F:integrin binding"/>
    <property type="evidence" value="ECO:0007669"/>
    <property type="project" value="TreeGrafter"/>
</dbReference>
<dbReference type="InterPro" id="IPR032695">
    <property type="entry name" value="Integrin_dom_sf"/>
</dbReference>
<evidence type="ECO:0000259" key="7">
    <source>
        <dbReference type="Pfam" id="PF20805"/>
    </source>
</evidence>
<evidence type="ECO:0000313" key="9">
    <source>
        <dbReference type="Proteomes" id="UP001231518"/>
    </source>
</evidence>
<dbReference type="Proteomes" id="UP001231518">
    <property type="component" value="Chromosome 15"/>
</dbReference>
<comment type="subcellular location">
    <subcellularLocation>
        <location evidence="1">Membrane</location>
        <topology evidence="1">Single-pass type I membrane protein</topology>
    </subcellularLocation>
</comment>
<dbReference type="Gene3D" id="1.20.5.930">
    <property type="entry name" value="Bicelle-embedded integrin alpha(iib) transmembrane segment"/>
    <property type="match status" value="1"/>
</dbReference>
<dbReference type="SUPFAM" id="SSF69179">
    <property type="entry name" value="Integrin domains"/>
    <property type="match status" value="1"/>
</dbReference>
<organism evidence="8 9">
    <name type="scientific">Mythimna separata</name>
    <name type="common">Oriental armyworm</name>
    <name type="synonym">Pseudaletia separata</name>
    <dbReference type="NCBI Taxonomy" id="271217"/>
    <lineage>
        <taxon>Eukaryota</taxon>
        <taxon>Metazoa</taxon>
        <taxon>Ecdysozoa</taxon>
        <taxon>Arthropoda</taxon>
        <taxon>Hexapoda</taxon>
        <taxon>Insecta</taxon>
        <taxon>Pterygota</taxon>
        <taxon>Neoptera</taxon>
        <taxon>Endopterygota</taxon>
        <taxon>Lepidoptera</taxon>
        <taxon>Glossata</taxon>
        <taxon>Ditrysia</taxon>
        <taxon>Noctuoidea</taxon>
        <taxon>Noctuidae</taxon>
        <taxon>Noctuinae</taxon>
        <taxon>Hadenini</taxon>
        <taxon>Mythimna</taxon>
    </lineage>
</organism>
<dbReference type="GO" id="GO:0007229">
    <property type="term" value="P:integrin-mediated signaling pathway"/>
    <property type="evidence" value="ECO:0007669"/>
    <property type="project" value="UniProtKB-KW"/>
</dbReference>
<dbReference type="GO" id="GO:0009897">
    <property type="term" value="C:external side of plasma membrane"/>
    <property type="evidence" value="ECO:0007669"/>
    <property type="project" value="TreeGrafter"/>
</dbReference>
<feature type="domain" description="Integrin alpha second immunoglobulin-like" evidence="7">
    <location>
        <begin position="100"/>
        <end position="217"/>
    </location>
</feature>
<accession>A0AAD7YNN0</accession>
<dbReference type="PANTHER" id="PTHR23220:SF122">
    <property type="entry name" value="INTEGRIN ALPHA-PS1"/>
    <property type="match status" value="1"/>
</dbReference>
<evidence type="ECO:0000256" key="4">
    <source>
        <dbReference type="ARBA" id="ARBA00023180"/>
    </source>
</evidence>
<dbReference type="GO" id="GO:0007157">
    <property type="term" value="P:heterophilic cell-cell adhesion via plasma membrane cell adhesion molecules"/>
    <property type="evidence" value="ECO:0007669"/>
    <property type="project" value="UniProtKB-ARBA"/>
</dbReference>
<dbReference type="GO" id="GO:0007160">
    <property type="term" value="P:cell-matrix adhesion"/>
    <property type="evidence" value="ECO:0007669"/>
    <property type="project" value="TreeGrafter"/>
</dbReference>
<keyword evidence="9" id="KW-1185">Reference proteome</keyword>
<sequence>MSVLSTKVEIEHDFAKLGHNNSTSFFITYETSLDKKESKYCKNVSLFLPLDGQYETKISFEISSKLLNDPGTMPNFNSSRVILSDLSVLTRRDSVWAAECNGNETCVPNLTFTSYISFDHNKDPYIIGSSETETINMTVQNIGEMAYDPCVRVHIIGVNVFMIPTDCQYEGSSDEIRLLCEPSRPIRTNNTWITGQIELEMKHLTNLDRNVTINMHLFDHCDDVATLNITKTIFVKAESGGIIAKGETDIGSIVNMTKEDIEENGKKIQHIYTINNNGRFNWKNLEVRVNLQKKPYIKYGSTPIIVIVYSPLKNSYPSCQVVSQNKTSMFYVCLIESLMKTVEIAKILIPMYIVPGVLDGILDKDKNVTTMSSVDLKLIGNDSKHESIITTITFQEASPVSIETLIIAIIVGICIFVIIIVILYRFGFLRRKKRDELNKLKRELKRQTIIRRSTMPSQALQAPDRSQLLESIEEANDNTQDLKQDKPAKQDPSLKK</sequence>
<feature type="compositionally biased region" description="Basic and acidic residues" evidence="5">
    <location>
        <begin position="480"/>
        <end position="496"/>
    </location>
</feature>
<dbReference type="InterPro" id="IPR048285">
    <property type="entry name" value="Integrin_alpha_Ig-like_2"/>
</dbReference>
<gene>
    <name evidence="8" type="ORF">PYW07_003648</name>
</gene>
<dbReference type="Gene3D" id="2.60.40.1510">
    <property type="entry name" value="ntegrin, alpha v. Chain A, domain 3"/>
    <property type="match status" value="1"/>
</dbReference>
<protein>
    <recommendedName>
        <fullName evidence="7">Integrin alpha second immunoglobulin-like domain-containing protein</fullName>
    </recommendedName>
</protein>
<evidence type="ECO:0000256" key="1">
    <source>
        <dbReference type="ARBA" id="ARBA00004479"/>
    </source>
</evidence>
<evidence type="ECO:0000256" key="5">
    <source>
        <dbReference type="SAM" id="MobiDB-lite"/>
    </source>
</evidence>
<comment type="caution">
    <text evidence="8">The sequence shown here is derived from an EMBL/GenBank/DDBJ whole genome shotgun (WGS) entry which is preliminary data.</text>
</comment>
<dbReference type="GO" id="GO:0033627">
    <property type="term" value="P:cell adhesion mediated by integrin"/>
    <property type="evidence" value="ECO:0007669"/>
    <property type="project" value="TreeGrafter"/>
</dbReference>
<dbReference type="GO" id="GO:0008305">
    <property type="term" value="C:integrin complex"/>
    <property type="evidence" value="ECO:0007669"/>
    <property type="project" value="TreeGrafter"/>
</dbReference>
<name>A0AAD7YNN0_MYTSE</name>
<feature type="transmembrane region" description="Helical" evidence="6">
    <location>
        <begin position="405"/>
        <end position="424"/>
    </location>
</feature>
<dbReference type="Pfam" id="PF20805">
    <property type="entry name" value="Integrin_A_Ig_2"/>
    <property type="match status" value="1"/>
</dbReference>
<feature type="region of interest" description="Disordered" evidence="5">
    <location>
        <begin position="473"/>
        <end position="496"/>
    </location>
</feature>
<keyword evidence="2" id="KW-0401">Integrin</keyword>
<evidence type="ECO:0000256" key="6">
    <source>
        <dbReference type="SAM" id="Phobius"/>
    </source>
</evidence>
<reference evidence="8" key="1">
    <citation type="submission" date="2023-03" db="EMBL/GenBank/DDBJ databases">
        <title>Chromosome-level genomes of two armyworms, Mythimna separata and Mythimna loreyi, provide insights into the biosynthesis and reception of sex pheromones.</title>
        <authorList>
            <person name="Zhao H."/>
        </authorList>
    </citation>
    <scope>NUCLEOTIDE SEQUENCE</scope>
    <source>
        <strain evidence="8">BeijingLab</strain>
        <tissue evidence="8">Pupa</tissue>
    </source>
</reference>
<keyword evidence="4" id="KW-0325">Glycoprotein</keyword>
<keyword evidence="6" id="KW-1133">Transmembrane helix</keyword>
<keyword evidence="6" id="KW-0812">Transmembrane</keyword>
<dbReference type="PANTHER" id="PTHR23220">
    <property type="entry name" value="INTEGRIN ALPHA"/>
    <property type="match status" value="1"/>
</dbReference>
<evidence type="ECO:0000256" key="2">
    <source>
        <dbReference type="ARBA" id="ARBA00023037"/>
    </source>
</evidence>
<evidence type="ECO:0000313" key="8">
    <source>
        <dbReference type="EMBL" id="KAJ8722468.1"/>
    </source>
</evidence>
<evidence type="ECO:0000256" key="3">
    <source>
        <dbReference type="ARBA" id="ARBA00023136"/>
    </source>
</evidence>
<dbReference type="EMBL" id="JARGEI010000012">
    <property type="protein sequence ID" value="KAJ8722468.1"/>
    <property type="molecule type" value="Genomic_DNA"/>
</dbReference>
<dbReference type="AlphaFoldDB" id="A0AAD7YNN0"/>